<comment type="caution">
    <text evidence="1">The sequence shown here is derived from an EMBL/GenBank/DDBJ whole genome shotgun (WGS) entry which is preliminary data.</text>
</comment>
<dbReference type="EMBL" id="JARKHS020032114">
    <property type="protein sequence ID" value="KAK8760639.1"/>
    <property type="molecule type" value="Genomic_DNA"/>
</dbReference>
<accession>A0AAQ4DDU9</accession>
<evidence type="ECO:0000313" key="1">
    <source>
        <dbReference type="EMBL" id="KAK8760639.1"/>
    </source>
</evidence>
<keyword evidence="2" id="KW-1185">Reference proteome</keyword>
<protein>
    <submittedName>
        <fullName evidence="1">Uncharacterized protein</fullName>
    </submittedName>
</protein>
<gene>
    <name evidence="1" type="ORF">V5799_028094</name>
</gene>
<name>A0AAQ4DDU9_AMBAM</name>
<organism evidence="1 2">
    <name type="scientific">Amblyomma americanum</name>
    <name type="common">Lone star tick</name>
    <dbReference type="NCBI Taxonomy" id="6943"/>
    <lineage>
        <taxon>Eukaryota</taxon>
        <taxon>Metazoa</taxon>
        <taxon>Ecdysozoa</taxon>
        <taxon>Arthropoda</taxon>
        <taxon>Chelicerata</taxon>
        <taxon>Arachnida</taxon>
        <taxon>Acari</taxon>
        <taxon>Parasitiformes</taxon>
        <taxon>Ixodida</taxon>
        <taxon>Ixodoidea</taxon>
        <taxon>Ixodidae</taxon>
        <taxon>Amblyomminae</taxon>
        <taxon>Amblyomma</taxon>
    </lineage>
</organism>
<proteinExistence type="predicted"/>
<dbReference type="AlphaFoldDB" id="A0AAQ4DDU9"/>
<sequence length="78" mass="8725">MQSVWTLKAPRQRQHTTLAPASCGRHLRPDLTGGNRYCGCTAGVKLLSGKCKIFEFVRKDACYDTRGLQLDCTANFVY</sequence>
<evidence type="ECO:0000313" key="2">
    <source>
        <dbReference type="Proteomes" id="UP001321473"/>
    </source>
</evidence>
<dbReference type="Proteomes" id="UP001321473">
    <property type="component" value="Unassembled WGS sequence"/>
</dbReference>
<reference evidence="1 2" key="1">
    <citation type="journal article" date="2023" name="Arcadia Sci">
        <title>De novo assembly of a long-read Amblyomma americanum tick genome.</title>
        <authorList>
            <person name="Chou S."/>
            <person name="Poskanzer K.E."/>
            <person name="Rollins M."/>
            <person name="Thuy-Boun P.S."/>
        </authorList>
    </citation>
    <scope>NUCLEOTIDE SEQUENCE [LARGE SCALE GENOMIC DNA]</scope>
    <source>
        <strain evidence="1">F_SG_1</strain>
        <tissue evidence="1">Salivary glands</tissue>
    </source>
</reference>